<dbReference type="GO" id="GO:0022900">
    <property type="term" value="P:electron transport chain"/>
    <property type="evidence" value="ECO:0007669"/>
    <property type="project" value="UniProtKB-UniRule"/>
</dbReference>
<keyword evidence="6" id="KW-0997">Cell inner membrane</keyword>
<dbReference type="InterPro" id="IPR010209">
    <property type="entry name" value="Ion_transpt_RnfG/RsxG"/>
</dbReference>
<dbReference type="SMART" id="SM00900">
    <property type="entry name" value="FMN_bind"/>
    <property type="match status" value="1"/>
</dbReference>
<name>A0A4Z0M6E3_9GAMM</name>
<comment type="function">
    <text evidence="6">Part of a membrane-bound complex that couples electron transfer with translocation of ions across the membrane.</text>
</comment>
<keyword evidence="6" id="KW-1003">Cell membrane</keyword>
<dbReference type="HAMAP" id="MF_00479">
    <property type="entry name" value="RsxG_RnfG"/>
    <property type="match status" value="1"/>
</dbReference>
<comment type="caution">
    <text evidence="9">The sequence shown here is derived from an EMBL/GenBank/DDBJ whole genome shotgun (WGS) entry which is preliminary data.</text>
</comment>
<evidence type="ECO:0000259" key="8">
    <source>
        <dbReference type="SMART" id="SM00900"/>
    </source>
</evidence>
<dbReference type="Proteomes" id="UP000298050">
    <property type="component" value="Unassembled WGS sequence"/>
</dbReference>
<evidence type="ECO:0000256" key="1">
    <source>
        <dbReference type="ARBA" id="ARBA00022448"/>
    </source>
</evidence>
<keyword evidence="1 6" id="KW-0813">Transport</keyword>
<dbReference type="NCBIfam" id="TIGR01947">
    <property type="entry name" value="rnfG"/>
    <property type="match status" value="1"/>
</dbReference>
<organism evidence="9 10">
    <name type="scientific">Mangrovimicrobium sediminis</name>
    <dbReference type="NCBI Taxonomy" id="2562682"/>
    <lineage>
        <taxon>Bacteria</taxon>
        <taxon>Pseudomonadati</taxon>
        <taxon>Pseudomonadota</taxon>
        <taxon>Gammaproteobacteria</taxon>
        <taxon>Cellvibrionales</taxon>
        <taxon>Halieaceae</taxon>
        <taxon>Mangrovimicrobium</taxon>
    </lineage>
</organism>
<keyword evidence="2 6" id="KW-0597">Phosphoprotein</keyword>
<gene>
    <name evidence="6" type="primary">rnfG</name>
    <name evidence="9" type="ORF">E4634_03370</name>
</gene>
<evidence type="ECO:0000256" key="6">
    <source>
        <dbReference type="HAMAP-Rule" id="MF_00479"/>
    </source>
</evidence>
<dbReference type="PIRSF" id="PIRSF006091">
    <property type="entry name" value="E_trnsport_RnfG"/>
    <property type="match status" value="1"/>
</dbReference>
<keyword evidence="5 6" id="KW-0249">Electron transport</keyword>
<dbReference type="EC" id="7.-.-.-" evidence="6"/>
<feature type="transmembrane region" description="Helical" evidence="7">
    <location>
        <begin position="35"/>
        <end position="55"/>
    </location>
</feature>
<protein>
    <recommendedName>
        <fullName evidence="6">Ion-translocating oxidoreductase complex subunit G</fullName>
        <ecNumber evidence="6">7.-.-.-</ecNumber>
    </recommendedName>
    <alternativeName>
        <fullName evidence="6">Rnf electron transport complex subunit G</fullName>
    </alternativeName>
</protein>
<keyword evidence="6 7" id="KW-1133">Transmembrane helix</keyword>
<comment type="cofactor">
    <cofactor evidence="6">
        <name>FMN</name>
        <dbReference type="ChEBI" id="CHEBI:58210"/>
    </cofactor>
</comment>
<evidence type="ECO:0000256" key="5">
    <source>
        <dbReference type="ARBA" id="ARBA00022982"/>
    </source>
</evidence>
<comment type="subcellular location">
    <subcellularLocation>
        <location evidence="6">Cell inner membrane</location>
        <topology evidence="6">Single-pass membrane protein</topology>
    </subcellularLocation>
</comment>
<feature type="domain" description="FMN-binding" evidence="8">
    <location>
        <begin position="128"/>
        <end position="220"/>
    </location>
</feature>
<reference evidence="9 10" key="1">
    <citation type="submission" date="2019-04" db="EMBL/GenBank/DDBJ databases">
        <title>Taxonomy of novel Haliea sp. from mangrove soil of West Coast of India.</title>
        <authorList>
            <person name="Verma A."/>
            <person name="Kumar P."/>
            <person name="Krishnamurthi S."/>
        </authorList>
    </citation>
    <scope>NUCLEOTIDE SEQUENCE [LARGE SCALE GENOMIC DNA]</scope>
    <source>
        <strain evidence="9 10">SAOS-164</strain>
    </source>
</reference>
<evidence type="ECO:0000256" key="4">
    <source>
        <dbReference type="ARBA" id="ARBA00022643"/>
    </source>
</evidence>
<keyword evidence="6 7" id="KW-0472">Membrane</keyword>
<dbReference type="OrthoDB" id="9784165at2"/>
<dbReference type="InterPro" id="IPR007329">
    <property type="entry name" value="FMN-bd"/>
</dbReference>
<dbReference type="EMBL" id="SRLE01000004">
    <property type="protein sequence ID" value="TGD75064.1"/>
    <property type="molecule type" value="Genomic_DNA"/>
</dbReference>
<dbReference type="GO" id="GO:0005886">
    <property type="term" value="C:plasma membrane"/>
    <property type="evidence" value="ECO:0007669"/>
    <property type="project" value="UniProtKB-SubCell"/>
</dbReference>
<sequence length="240" mass="25528">MAATCAVARRWRVPRRARCAKYMTSAAQPAYRQRLGYHAGLLGGICFLVSVLLIIGNLETSDRIAAHIEAEKRAMLAEVLPASLYDNAPLASPAVQAVSAPFSAPLTIYTATLDGRYNGAALQSAIYGWGSDIQFIVAVDGTGTITGVRVISHGETPGLADGIDIARDPWITGFNGKSLDNPDKRGWGVKKDGGQFDQFTGATITPRAMVRGVHASLQALDAWRQQQLAATATAADSQED</sequence>
<keyword evidence="6 7" id="KW-0812">Transmembrane</keyword>
<keyword evidence="4 6" id="KW-0288">FMN</keyword>
<feature type="modified residue" description="FMN phosphoryl threonine" evidence="6">
    <location>
        <position position="203"/>
    </location>
</feature>
<keyword evidence="3 6" id="KW-0285">Flavoprotein</keyword>
<comment type="subunit">
    <text evidence="6">The complex is composed of six subunits: RnfA, RnfB, RnfC, RnfD, RnfE and RnfG.</text>
</comment>
<evidence type="ECO:0000256" key="7">
    <source>
        <dbReference type="SAM" id="Phobius"/>
    </source>
</evidence>
<proteinExistence type="inferred from homology"/>
<keyword evidence="6" id="KW-1278">Translocase</keyword>
<dbReference type="PANTHER" id="PTHR36118">
    <property type="entry name" value="ION-TRANSLOCATING OXIDOREDUCTASE COMPLEX SUBUNIT G"/>
    <property type="match status" value="1"/>
</dbReference>
<evidence type="ECO:0000313" key="10">
    <source>
        <dbReference type="Proteomes" id="UP000298050"/>
    </source>
</evidence>
<comment type="similarity">
    <text evidence="6">Belongs to the RnfG family.</text>
</comment>
<keyword evidence="10" id="KW-1185">Reference proteome</keyword>
<evidence type="ECO:0000256" key="3">
    <source>
        <dbReference type="ARBA" id="ARBA00022630"/>
    </source>
</evidence>
<evidence type="ECO:0000256" key="2">
    <source>
        <dbReference type="ARBA" id="ARBA00022553"/>
    </source>
</evidence>
<dbReference type="AlphaFoldDB" id="A0A4Z0M6E3"/>
<dbReference type="Pfam" id="PF04205">
    <property type="entry name" value="FMN_bind"/>
    <property type="match status" value="1"/>
</dbReference>
<accession>A0A4Z0M6E3</accession>
<dbReference type="GO" id="GO:0009055">
    <property type="term" value="F:electron transfer activity"/>
    <property type="evidence" value="ECO:0007669"/>
    <property type="project" value="InterPro"/>
</dbReference>
<dbReference type="PANTHER" id="PTHR36118:SF1">
    <property type="entry name" value="ION-TRANSLOCATING OXIDOREDUCTASE COMPLEX SUBUNIT G"/>
    <property type="match status" value="1"/>
</dbReference>
<dbReference type="GO" id="GO:0010181">
    <property type="term" value="F:FMN binding"/>
    <property type="evidence" value="ECO:0007669"/>
    <property type="project" value="InterPro"/>
</dbReference>
<evidence type="ECO:0000313" key="9">
    <source>
        <dbReference type="EMBL" id="TGD75064.1"/>
    </source>
</evidence>